<protein>
    <submittedName>
        <fullName evidence="1">Uncharacterized protein</fullName>
    </submittedName>
</protein>
<evidence type="ECO:0000313" key="2">
    <source>
        <dbReference type="Proteomes" id="UP000308730"/>
    </source>
</evidence>
<sequence length="124" mass="14110">MPETLKFMEEAGLKPDPSIVCRGPLDLLIHADIVLSEEAKKLWPDKVWIMSMGKLSEARYIAATHCKRVNSWVFNVGMTEADVPPVTFEETEFDLRVKQRLMEVLGVTELEFGTMLHHESGRLP</sequence>
<comment type="caution">
    <text evidence="1">The sequence shown here is derived from an EMBL/GenBank/DDBJ whole genome shotgun (WGS) entry which is preliminary data.</text>
</comment>
<dbReference type="AlphaFoldDB" id="A0A4S4LMA3"/>
<reference evidence="1 2" key="1">
    <citation type="submission" date="2019-02" db="EMBL/GenBank/DDBJ databases">
        <title>Genome sequencing of the rare red list fungi Antrodiella citrinella (Flaviporus citrinellus).</title>
        <authorList>
            <person name="Buettner E."/>
            <person name="Kellner H."/>
        </authorList>
    </citation>
    <scope>NUCLEOTIDE SEQUENCE [LARGE SCALE GENOMIC DNA]</scope>
    <source>
        <strain evidence="1 2">DSM 108506</strain>
    </source>
</reference>
<proteinExistence type="predicted"/>
<accession>A0A4S4LMA3</accession>
<keyword evidence="2" id="KW-1185">Reference proteome</keyword>
<organism evidence="1 2">
    <name type="scientific">Antrodiella citrinella</name>
    <dbReference type="NCBI Taxonomy" id="2447956"/>
    <lineage>
        <taxon>Eukaryota</taxon>
        <taxon>Fungi</taxon>
        <taxon>Dikarya</taxon>
        <taxon>Basidiomycota</taxon>
        <taxon>Agaricomycotina</taxon>
        <taxon>Agaricomycetes</taxon>
        <taxon>Polyporales</taxon>
        <taxon>Steccherinaceae</taxon>
        <taxon>Antrodiella</taxon>
    </lineage>
</organism>
<name>A0A4S4LMA3_9APHY</name>
<dbReference type="Proteomes" id="UP000308730">
    <property type="component" value="Unassembled WGS sequence"/>
</dbReference>
<evidence type="ECO:0000313" key="1">
    <source>
        <dbReference type="EMBL" id="THH13017.1"/>
    </source>
</evidence>
<dbReference type="EMBL" id="SGPM01001130">
    <property type="protein sequence ID" value="THH13017.1"/>
    <property type="molecule type" value="Genomic_DNA"/>
</dbReference>
<gene>
    <name evidence="1" type="ORF">EUX98_g9766</name>
</gene>